<feature type="domain" description="Cation efflux protein transmembrane" evidence="9">
    <location>
        <begin position="116"/>
        <end position="308"/>
    </location>
</feature>
<dbReference type="InterPro" id="IPR058533">
    <property type="entry name" value="Cation_efflux_TM"/>
</dbReference>
<evidence type="ECO:0000256" key="7">
    <source>
        <dbReference type="ARBA" id="ARBA00023136"/>
    </source>
</evidence>
<dbReference type="SUPFAM" id="SSF161111">
    <property type="entry name" value="Cation efflux protein transmembrane domain-like"/>
    <property type="match status" value="1"/>
</dbReference>
<dbReference type="PANTHER" id="PTHR43840">
    <property type="entry name" value="MITOCHONDRIAL METAL TRANSPORTER 1-RELATED"/>
    <property type="match status" value="1"/>
</dbReference>
<keyword evidence="6" id="KW-0406">Ion transport</keyword>
<evidence type="ECO:0000256" key="5">
    <source>
        <dbReference type="ARBA" id="ARBA00022989"/>
    </source>
</evidence>
<dbReference type="SUPFAM" id="SSF160240">
    <property type="entry name" value="Cation efflux protein cytoplasmic domain-like"/>
    <property type="match status" value="1"/>
</dbReference>
<dbReference type="GO" id="GO:0016020">
    <property type="term" value="C:membrane"/>
    <property type="evidence" value="ECO:0007669"/>
    <property type="project" value="InterPro"/>
</dbReference>
<feature type="transmembrane region" description="Helical" evidence="8">
    <location>
        <begin position="114"/>
        <end position="134"/>
    </location>
</feature>
<evidence type="ECO:0000256" key="4">
    <source>
        <dbReference type="ARBA" id="ARBA00022692"/>
    </source>
</evidence>
<protein>
    <recommendedName>
        <fullName evidence="13">Cation efflux protein cytoplasmic domain-containing protein</fullName>
    </recommendedName>
</protein>
<dbReference type="FunFam" id="3.30.70.1350:FF:000001">
    <property type="entry name" value="Metal tolerance protein 11"/>
    <property type="match status" value="1"/>
</dbReference>
<comment type="caution">
    <text evidence="11">The sequence shown here is derived from an EMBL/GenBank/DDBJ whole genome shotgun (WGS) entry which is preliminary data.</text>
</comment>
<dbReference type="GO" id="GO:0008324">
    <property type="term" value="F:monoatomic cation transmembrane transporter activity"/>
    <property type="evidence" value="ECO:0007669"/>
    <property type="project" value="InterPro"/>
</dbReference>
<feature type="transmembrane region" description="Helical" evidence="8">
    <location>
        <begin position="221"/>
        <end position="240"/>
    </location>
</feature>
<comment type="similarity">
    <text evidence="2">Belongs to the cation diffusion facilitator (CDF) transporter (TC 2.A.4) family. SLC30A subfamily.</text>
</comment>
<dbReference type="FunFam" id="1.20.1510.10:FF:000005">
    <property type="entry name" value="Putative Cation diffusion facilitator 1"/>
    <property type="match status" value="1"/>
</dbReference>
<dbReference type="PANTHER" id="PTHR43840:SF16">
    <property type="entry name" value="CATION EFFLUX PROTEIN CYTOPLASMIC DOMAIN-CONTAINING PROTEIN"/>
    <property type="match status" value="1"/>
</dbReference>
<keyword evidence="7 8" id="KW-0472">Membrane</keyword>
<gene>
    <name evidence="11" type="ORF">RND81_08G139300</name>
</gene>
<feature type="transmembrane region" description="Helical" evidence="8">
    <location>
        <begin position="260"/>
        <end position="280"/>
    </location>
</feature>
<dbReference type="EMBL" id="JBDFQZ010000008">
    <property type="protein sequence ID" value="KAK9698901.1"/>
    <property type="molecule type" value="Genomic_DNA"/>
</dbReference>
<evidence type="ECO:0000256" key="3">
    <source>
        <dbReference type="ARBA" id="ARBA00022448"/>
    </source>
</evidence>
<evidence type="ECO:0000256" key="2">
    <source>
        <dbReference type="ARBA" id="ARBA00008873"/>
    </source>
</evidence>
<evidence type="ECO:0000259" key="9">
    <source>
        <dbReference type="Pfam" id="PF01545"/>
    </source>
</evidence>
<evidence type="ECO:0008006" key="13">
    <source>
        <dbReference type="Google" id="ProtNLM"/>
    </source>
</evidence>
<accession>A0AAW1J7X5</accession>
<dbReference type="NCBIfam" id="TIGR01297">
    <property type="entry name" value="CDF"/>
    <property type="match status" value="1"/>
</dbReference>
<evidence type="ECO:0000313" key="12">
    <source>
        <dbReference type="Proteomes" id="UP001443914"/>
    </source>
</evidence>
<feature type="transmembrane region" description="Helical" evidence="8">
    <location>
        <begin position="183"/>
        <end position="201"/>
    </location>
</feature>
<dbReference type="GO" id="GO:0012505">
    <property type="term" value="C:endomembrane system"/>
    <property type="evidence" value="ECO:0007669"/>
    <property type="project" value="UniProtKB-SubCell"/>
</dbReference>
<keyword evidence="3" id="KW-0813">Transport</keyword>
<keyword evidence="5 8" id="KW-1133">Transmembrane helix</keyword>
<comment type="subcellular location">
    <subcellularLocation>
        <location evidence="1">Endomembrane system</location>
        <topology evidence="1">Multi-pass membrane protein</topology>
    </subcellularLocation>
</comment>
<name>A0AAW1J7X5_SAPOF</name>
<dbReference type="InterPro" id="IPR050291">
    <property type="entry name" value="CDF_Transporter"/>
</dbReference>
<dbReference type="Gene3D" id="1.20.1510.10">
    <property type="entry name" value="Cation efflux protein transmembrane domain"/>
    <property type="match status" value="1"/>
</dbReference>
<evidence type="ECO:0000256" key="1">
    <source>
        <dbReference type="ARBA" id="ARBA00004127"/>
    </source>
</evidence>
<keyword evidence="4 8" id="KW-0812">Transmembrane</keyword>
<dbReference type="InterPro" id="IPR027470">
    <property type="entry name" value="Cation_efflux_CTD"/>
</dbReference>
<sequence length="403" mass="45839">MTNGHRVDSMDYRTELLSPAMSMVSPDYVSTTSEPPWQLNIDMFKLSRDQVDRDLAKYNMLCLRKRWKIAAYYKRQENIIQGINELQPTELPDSSSASLAQDEAMRLARGERTAITASNVVNFILLAAKIYASVETRSMAVIASTLDSLLDVLSGLILWFTANAMKKPNLQRYPVGKTRMQPVGIVVFASVMAAFGLQIMFESVRQIITKAQPERNPVKEMWMIGIMVSVIVIKFILMIYCRRFKNEIVRAYALDHMFDVVTNSVGLASAVLAIHFFWWIDPTGAIIIAVYTSSTWARTVLQNVQSLIGRGAPGEYLTKLIYLTWNHDEEIQKIEAVRAYNFGQNYFVEVDIVLPADMLLCNAHNIADSLQHKLELLSDVERAFVHVDYEFAHKPEHQPHKLV</sequence>
<dbReference type="InterPro" id="IPR027469">
    <property type="entry name" value="Cation_efflux_TMD_sf"/>
</dbReference>
<feature type="domain" description="Cation efflux protein cytoplasmic" evidence="10">
    <location>
        <begin position="328"/>
        <end position="388"/>
    </location>
</feature>
<dbReference type="Gene3D" id="3.30.70.1350">
    <property type="entry name" value="Cation efflux protein, cytoplasmic domain"/>
    <property type="match status" value="1"/>
</dbReference>
<evidence type="ECO:0000259" key="10">
    <source>
        <dbReference type="Pfam" id="PF16916"/>
    </source>
</evidence>
<evidence type="ECO:0000256" key="8">
    <source>
        <dbReference type="SAM" id="Phobius"/>
    </source>
</evidence>
<dbReference type="Proteomes" id="UP001443914">
    <property type="component" value="Unassembled WGS sequence"/>
</dbReference>
<organism evidence="11 12">
    <name type="scientific">Saponaria officinalis</name>
    <name type="common">Common soapwort</name>
    <name type="synonym">Lychnis saponaria</name>
    <dbReference type="NCBI Taxonomy" id="3572"/>
    <lineage>
        <taxon>Eukaryota</taxon>
        <taxon>Viridiplantae</taxon>
        <taxon>Streptophyta</taxon>
        <taxon>Embryophyta</taxon>
        <taxon>Tracheophyta</taxon>
        <taxon>Spermatophyta</taxon>
        <taxon>Magnoliopsida</taxon>
        <taxon>eudicotyledons</taxon>
        <taxon>Gunneridae</taxon>
        <taxon>Pentapetalae</taxon>
        <taxon>Caryophyllales</taxon>
        <taxon>Caryophyllaceae</taxon>
        <taxon>Caryophylleae</taxon>
        <taxon>Saponaria</taxon>
    </lineage>
</organism>
<dbReference type="Pfam" id="PF16916">
    <property type="entry name" value="ZT_dimer"/>
    <property type="match status" value="1"/>
</dbReference>
<reference evidence="11" key="1">
    <citation type="submission" date="2024-03" db="EMBL/GenBank/DDBJ databases">
        <title>WGS assembly of Saponaria officinalis var. Norfolk2.</title>
        <authorList>
            <person name="Jenkins J."/>
            <person name="Shu S."/>
            <person name="Grimwood J."/>
            <person name="Barry K."/>
            <person name="Goodstein D."/>
            <person name="Schmutz J."/>
            <person name="Leebens-Mack J."/>
            <person name="Osbourn A."/>
        </authorList>
    </citation>
    <scope>NUCLEOTIDE SEQUENCE [LARGE SCALE GENOMIC DNA]</scope>
    <source>
        <strain evidence="11">JIC</strain>
    </source>
</reference>
<dbReference type="InterPro" id="IPR036837">
    <property type="entry name" value="Cation_efflux_CTD_sf"/>
</dbReference>
<feature type="transmembrane region" description="Helical" evidence="8">
    <location>
        <begin position="140"/>
        <end position="162"/>
    </location>
</feature>
<evidence type="ECO:0000256" key="6">
    <source>
        <dbReference type="ARBA" id="ARBA00023065"/>
    </source>
</evidence>
<dbReference type="InterPro" id="IPR002524">
    <property type="entry name" value="Cation_efflux"/>
</dbReference>
<dbReference type="Pfam" id="PF01545">
    <property type="entry name" value="Cation_efflux"/>
    <property type="match status" value="1"/>
</dbReference>
<proteinExistence type="inferred from homology"/>
<evidence type="ECO:0000313" key="11">
    <source>
        <dbReference type="EMBL" id="KAK9698901.1"/>
    </source>
</evidence>
<keyword evidence="12" id="KW-1185">Reference proteome</keyword>
<dbReference type="AlphaFoldDB" id="A0AAW1J7X5"/>